<dbReference type="Gene3D" id="1.20.120.1750">
    <property type="match status" value="1"/>
</dbReference>
<dbReference type="Gene3D" id="1.10.287.1490">
    <property type="match status" value="1"/>
</dbReference>
<evidence type="ECO:0000256" key="8">
    <source>
        <dbReference type="ARBA" id="ARBA00022833"/>
    </source>
</evidence>
<dbReference type="EMBL" id="KN847556">
    <property type="protein sequence ID" value="KIW01261.1"/>
    <property type="molecule type" value="Genomic_DNA"/>
</dbReference>
<dbReference type="Pfam" id="PF01485">
    <property type="entry name" value="IBR"/>
    <property type="match status" value="1"/>
</dbReference>
<comment type="catalytic activity">
    <reaction evidence="1">
        <text>[E2 ubiquitin-conjugating enzyme]-S-ubiquitinyl-L-cysteine + [acceptor protein]-L-lysine = [E2 ubiquitin-conjugating enzyme]-L-cysteine + [acceptor protein]-N(6)-ubiquitinyl-L-lysine.</text>
        <dbReference type="EC" id="2.3.2.31"/>
    </reaction>
</comment>
<evidence type="ECO:0000313" key="11">
    <source>
        <dbReference type="EMBL" id="KIW01261.1"/>
    </source>
</evidence>
<feature type="coiled-coil region" evidence="9">
    <location>
        <begin position="38"/>
        <end position="185"/>
    </location>
</feature>
<reference evidence="11 12" key="1">
    <citation type="submission" date="2015-01" db="EMBL/GenBank/DDBJ databases">
        <title>The Genome Sequence of Ochroconis gallopava CBS43764.</title>
        <authorList>
            <consortium name="The Broad Institute Genomics Platform"/>
            <person name="Cuomo C."/>
            <person name="de Hoog S."/>
            <person name="Gorbushina A."/>
            <person name="Stielow B."/>
            <person name="Teixiera M."/>
            <person name="Abouelleil A."/>
            <person name="Chapman S.B."/>
            <person name="Priest M."/>
            <person name="Young S.K."/>
            <person name="Wortman J."/>
            <person name="Nusbaum C."/>
            <person name="Birren B."/>
        </authorList>
    </citation>
    <scope>NUCLEOTIDE SEQUENCE [LARGE SCALE GENOMIC DNA]</scope>
    <source>
        <strain evidence="11 12">CBS 43764</strain>
    </source>
</reference>
<dbReference type="InterPro" id="IPR044066">
    <property type="entry name" value="TRIAD_supradom"/>
</dbReference>
<name>A0A0D1XGD2_9PEZI</name>
<dbReference type="GO" id="GO:0016567">
    <property type="term" value="P:protein ubiquitination"/>
    <property type="evidence" value="ECO:0007669"/>
    <property type="project" value="InterPro"/>
</dbReference>
<evidence type="ECO:0000256" key="6">
    <source>
        <dbReference type="ARBA" id="ARBA00022771"/>
    </source>
</evidence>
<dbReference type="InParanoid" id="A0A0D1XGD2"/>
<sequence length="519" mass="60381">MGILGRFSGLMVAASMGRPIESPSDRTYKPSFLKAANNSDLRDQIDSLNYDLVRATRKLRRAQRKVASRSREVDQLRSEVARLNRLCKSRKYNLEEQKEELRELRRTLRMRDAKIGEQNILLDELKETVVQYNRQILEADFRHQAELSELREVMNDLEARRNNLIQKLGNEISGWERQFADLETNWHTIARAGDALAVATQFHEQLARNLYIRWRGPKSTDLAPKEKNVIFCQMDQYPFRVPLMARFLPWSETPKTCNICAGDYHELNIVSIEHWKQACRGFEGRWMKDIFSFPDSDELLCDHPMDVCKACIQHQIHTQLETLGSRGWNKLSCPFCARTLSHAEIQRFAAKEDFEKYEQYYLLEVLSKEPGFRWCLSGSCKSGQLYEPSPYMHTRIHCKVCDFAMCFYHQMPWHVGLTCAEYERKLAHGVEEEKSEEWKKKNTKPCPGRGCGRPIVKGGGCFHMTCSLCRHEFCWECLADWHSVMMSSANHKEGCYFRTSSRGPMNMMGVTIEVALRGM</sequence>
<keyword evidence="5" id="KW-0677">Repeat</keyword>
<dbReference type="GeneID" id="27315273"/>
<evidence type="ECO:0000256" key="5">
    <source>
        <dbReference type="ARBA" id="ARBA00022737"/>
    </source>
</evidence>
<dbReference type="CDD" id="cd20335">
    <property type="entry name" value="BRcat_RBR"/>
    <property type="match status" value="1"/>
</dbReference>
<feature type="domain" description="RING-type" evidence="10">
    <location>
        <begin position="280"/>
        <end position="499"/>
    </location>
</feature>
<dbReference type="AlphaFoldDB" id="A0A0D1XGD2"/>
<dbReference type="SUPFAM" id="SSF57850">
    <property type="entry name" value="RING/U-box"/>
    <property type="match status" value="2"/>
</dbReference>
<dbReference type="InterPro" id="IPR002867">
    <property type="entry name" value="IBR_dom"/>
</dbReference>
<keyword evidence="3" id="KW-0808">Transferase</keyword>
<evidence type="ECO:0000256" key="3">
    <source>
        <dbReference type="ARBA" id="ARBA00022679"/>
    </source>
</evidence>
<dbReference type="VEuPathDB" id="FungiDB:PV09_07300"/>
<keyword evidence="8" id="KW-0862">Zinc</keyword>
<dbReference type="CDD" id="cd20336">
    <property type="entry name" value="Rcat_RBR"/>
    <property type="match status" value="1"/>
</dbReference>
<evidence type="ECO:0000256" key="7">
    <source>
        <dbReference type="ARBA" id="ARBA00022786"/>
    </source>
</evidence>
<evidence type="ECO:0000313" key="12">
    <source>
        <dbReference type="Proteomes" id="UP000053259"/>
    </source>
</evidence>
<keyword evidence="12" id="KW-1185">Reference proteome</keyword>
<dbReference type="OrthoDB" id="1431934at2759"/>
<organism evidence="11 12">
    <name type="scientific">Verruconis gallopava</name>
    <dbReference type="NCBI Taxonomy" id="253628"/>
    <lineage>
        <taxon>Eukaryota</taxon>
        <taxon>Fungi</taxon>
        <taxon>Dikarya</taxon>
        <taxon>Ascomycota</taxon>
        <taxon>Pezizomycotina</taxon>
        <taxon>Dothideomycetes</taxon>
        <taxon>Pleosporomycetidae</taxon>
        <taxon>Venturiales</taxon>
        <taxon>Sympoventuriaceae</taxon>
        <taxon>Verruconis</taxon>
    </lineage>
</organism>
<gene>
    <name evidence="11" type="ORF">PV09_07300</name>
</gene>
<protein>
    <recommendedName>
        <fullName evidence="2">RBR-type E3 ubiquitin transferase</fullName>
        <ecNumber evidence="2">2.3.2.31</ecNumber>
    </recommendedName>
</protein>
<dbReference type="InterPro" id="IPR031127">
    <property type="entry name" value="E3_UB_ligase_RBR"/>
</dbReference>
<dbReference type="Pfam" id="PF22191">
    <property type="entry name" value="IBR_1"/>
    <property type="match status" value="1"/>
</dbReference>
<evidence type="ECO:0000256" key="1">
    <source>
        <dbReference type="ARBA" id="ARBA00001798"/>
    </source>
</evidence>
<dbReference type="STRING" id="253628.A0A0D1XGD2"/>
<dbReference type="Proteomes" id="UP000053259">
    <property type="component" value="Unassembled WGS sequence"/>
</dbReference>
<keyword evidence="7" id="KW-0833">Ubl conjugation pathway</keyword>
<dbReference type="GO" id="GO:0008270">
    <property type="term" value="F:zinc ion binding"/>
    <property type="evidence" value="ECO:0007669"/>
    <property type="project" value="UniProtKB-KW"/>
</dbReference>
<evidence type="ECO:0000256" key="2">
    <source>
        <dbReference type="ARBA" id="ARBA00012251"/>
    </source>
</evidence>
<dbReference type="SMART" id="SM00647">
    <property type="entry name" value="IBR"/>
    <property type="match status" value="2"/>
</dbReference>
<keyword evidence="9" id="KW-0175">Coiled coil</keyword>
<keyword evidence="4" id="KW-0479">Metal-binding</keyword>
<evidence type="ECO:0000256" key="9">
    <source>
        <dbReference type="SAM" id="Coils"/>
    </source>
</evidence>
<dbReference type="PANTHER" id="PTHR11685">
    <property type="entry name" value="RBR FAMILY RING FINGER AND IBR DOMAIN-CONTAINING"/>
    <property type="match status" value="1"/>
</dbReference>
<dbReference type="GO" id="GO:0061630">
    <property type="term" value="F:ubiquitin protein ligase activity"/>
    <property type="evidence" value="ECO:0007669"/>
    <property type="project" value="UniProtKB-EC"/>
</dbReference>
<proteinExistence type="predicted"/>
<dbReference type="RefSeq" id="XP_016211130.1">
    <property type="nucleotide sequence ID" value="XM_016361054.1"/>
</dbReference>
<dbReference type="EC" id="2.3.2.31" evidence="2"/>
<dbReference type="HOGENOM" id="CLU_524976_0_0_1"/>
<dbReference type="PROSITE" id="PS51873">
    <property type="entry name" value="TRIAD"/>
    <property type="match status" value="1"/>
</dbReference>
<evidence type="ECO:0000259" key="10">
    <source>
        <dbReference type="PROSITE" id="PS51873"/>
    </source>
</evidence>
<accession>A0A0D1XGD2</accession>
<evidence type="ECO:0000256" key="4">
    <source>
        <dbReference type="ARBA" id="ARBA00022723"/>
    </source>
</evidence>
<keyword evidence="6" id="KW-0863">Zinc-finger</keyword>